<organism evidence="3 4">
    <name type="scientific">Nyssa sinensis</name>
    <dbReference type="NCBI Taxonomy" id="561372"/>
    <lineage>
        <taxon>Eukaryota</taxon>
        <taxon>Viridiplantae</taxon>
        <taxon>Streptophyta</taxon>
        <taxon>Embryophyta</taxon>
        <taxon>Tracheophyta</taxon>
        <taxon>Spermatophyta</taxon>
        <taxon>Magnoliopsida</taxon>
        <taxon>eudicotyledons</taxon>
        <taxon>Gunneridae</taxon>
        <taxon>Pentapetalae</taxon>
        <taxon>asterids</taxon>
        <taxon>Cornales</taxon>
        <taxon>Nyssaceae</taxon>
        <taxon>Nyssa</taxon>
    </lineage>
</organism>
<reference evidence="3 4" key="1">
    <citation type="submission" date="2019-09" db="EMBL/GenBank/DDBJ databases">
        <title>A chromosome-level genome assembly of the Chinese tupelo Nyssa sinensis.</title>
        <authorList>
            <person name="Yang X."/>
            <person name="Kang M."/>
            <person name="Yang Y."/>
            <person name="Xiong H."/>
            <person name="Wang M."/>
            <person name="Zhang Z."/>
            <person name="Wang Z."/>
            <person name="Wu H."/>
            <person name="Ma T."/>
            <person name="Liu J."/>
            <person name="Xi Z."/>
        </authorList>
    </citation>
    <scope>NUCLEOTIDE SEQUENCE [LARGE SCALE GENOMIC DNA]</scope>
    <source>
        <strain evidence="3">J267</strain>
        <tissue evidence="3">Leaf</tissue>
    </source>
</reference>
<sequence>MSDCNIKSNPHIESKVKVLKKSYNTVTGTLGKSGFEWNDHLKCVNIDSDEVWETYLKKDPNAKSFKNKPFPMYEKLGFIFGKDQATGKEAEAPANAVEDLDASTNIVGLENIDTSTSVSQPLSANANSQQSHRKRNRATDTFASALKDLGSMFVQRIDVVAERIGQIVGHLDYVDLYFSSSDEDKEEFVVVLLEEGVE</sequence>
<dbReference type="PANTHER" id="PTHR46250:SF18">
    <property type="entry name" value="MYB_SANT-LIKE DOMAIN-CONTAINING PROTEIN"/>
    <property type="match status" value="1"/>
</dbReference>
<accession>A0A5J5AHL7</accession>
<feature type="domain" description="Myb/SANT-like" evidence="2">
    <location>
        <begin position="9"/>
        <end position="55"/>
    </location>
</feature>
<dbReference type="Proteomes" id="UP000325577">
    <property type="component" value="Linkage Group LG2"/>
</dbReference>
<dbReference type="EMBL" id="CM018043">
    <property type="protein sequence ID" value="KAA8530523.1"/>
    <property type="molecule type" value="Genomic_DNA"/>
</dbReference>
<feature type="region of interest" description="Disordered" evidence="1">
    <location>
        <begin position="118"/>
        <end position="137"/>
    </location>
</feature>
<dbReference type="OrthoDB" id="1748457at2759"/>
<keyword evidence="4" id="KW-1185">Reference proteome</keyword>
<proteinExistence type="predicted"/>
<dbReference type="AlphaFoldDB" id="A0A5J5AHL7"/>
<feature type="compositionally biased region" description="Polar residues" evidence="1">
    <location>
        <begin position="118"/>
        <end position="130"/>
    </location>
</feature>
<protein>
    <recommendedName>
        <fullName evidence="2">Myb/SANT-like domain-containing protein</fullName>
    </recommendedName>
</protein>
<evidence type="ECO:0000313" key="4">
    <source>
        <dbReference type="Proteomes" id="UP000325577"/>
    </source>
</evidence>
<name>A0A5J5AHL7_9ASTE</name>
<dbReference type="PANTHER" id="PTHR46250">
    <property type="entry name" value="MYB/SANT-LIKE DNA-BINDING DOMAIN PROTEIN-RELATED"/>
    <property type="match status" value="1"/>
</dbReference>
<evidence type="ECO:0000256" key="1">
    <source>
        <dbReference type="SAM" id="MobiDB-lite"/>
    </source>
</evidence>
<evidence type="ECO:0000259" key="2">
    <source>
        <dbReference type="Pfam" id="PF12776"/>
    </source>
</evidence>
<dbReference type="Pfam" id="PF12776">
    <property type="entry name" value="Myb_DNA-bind_3"/>
    <property type="match status" value="1"/>
</dbReference>
<dbReference type="InterPro" id="IPR024752">
    <property type="entry name" value="Myb/SANT-like_dom"/>
</dbReference>
<gene>
    <name evidence="3" type="ORF">F0562_005232</name>
</gene>
<evidence type="ECO:0000313" key="3">
    <source>
        <dbReference type="EMBL" id="KAA8530523.1"/>
    </source>
</evidence>